<evidence type="ECO:0000256" key="2">
    <source>
        <dbReference type="ARBA" id="ARBA00009810"/>
    </source>
</evidence>
<keyword evidence="8 15" id="KW-0675">Receptor</keyword>
<feature type="domain" description="TonB-dependent receptor plug" evidence="14">
    <location>
        <begin position="53"/>
        <end position="162"/>
    </location>
</feature>
<feature type="region of interest" description="Disordered" evidence="12">
    <location>
        <begin position="214"/>
        <end position="242"/>
    </location>
</feature>
<dbReference type="Pfam" id="PF00593">
    <property type="entry name" value="TonB_dep_Rec_b-barrel"/>
    <property type="match status" value="1"/>
</dbReference>
<evidence type="ECO:0000256" key="10">
    <source>
        <dbReference type="PROSITE-ProRule" id="PRU01360"/>
    </source>
</evidence>
<dbReference type="EMBL" id="JBHSBU010000001">
    <property type="protein sequence ID" value="MFC4161278.1"/>
    <property type="molecule type" value="Genomic_DNA"/>
</dbReference>
<dbReference type="SUPFAM" id="SSF56935">
    <property type="entry name" value="Porins"/>
    <property type="match status" value="1"/>
</dbReference>
<evidence type="ECO:0000259" key="13">
    <source>
        <dbReference type="Pfam" id="PF00593"/>
    </source>
</evidence>
<keyword evidence="6 11" id="KW-0798">TonB box</keyword>
<dbReference type="Gene3D" id="2.170.130.10">
    <property type="entry name" value="TonB-dependent receptor, plug domain"/>
    <property type="match status" value="1"/>
</dbReference>
<comment type="similarity">
    <text evidence="2 10 11">Belongs to the TonB-dependent receptor family.</text>
</comment>
<evidence type="ECO:0000256" key="1">
    <source>
        <dbReference type="ARBA" id="ARBA00004571"/>
    </source>
</evidence>
<reference evidence="16" key="1">
    <citation type="journal article" date="2019" name="Int. J. Syst. Evol. Microbiol.">
        <title>The Global Catalogue of Microorganisms (GCM) 10K type strain sequencing project: providing services to taxonomists for standard genome sequencing and annotation.</title>
        <authorList>
            <consortium name="The Broad Institute Genomics Platform"/>
            <consortium name="The Broad Institute Genome Sequencing Center for Infectious Disease"/>
            <person name="Wu L."/>
            <person name="Ma J."/>
        </authorList>
    </citation>
    <scope>NUCLEOTIDE SEQUENCE [LARGE SCALE GENOMIC DNA]</scope>
    <source>
        <strain evidence="16">LMG 29894</strain>
    </source>
</reference>
<dbReference type="InterPro" id="IPR012910">
    <property type="entry name" value="Plug_dom"/>
</dbReference>
<evidence type="ECO:0000256" key="5">
    <source>
        <dbReference type="ARBA" id="ARBA00022692"/>
    </source>
</evidence>
<dbReference type="Proteomes" id="UP001595791">
    <property type="component" value="Unassembled WGS sequence"/>
</dbReference>
<proteinExistence type="inferred from homology"/>
<evidence type="ECO:0000259" key="14">
    <source>
        <dbReference type="Pfam" id="PF07715"/>
    </source>
</evidence>
<sequence>MPTARALRYISLCFTCLAVVGAETELTVFDLNLEALRDLKVLTASKRPQRVGEAPAVISVVTADDIRHFGYRSVAEALSQVPGLYDVYDQVAHNVGVRGIHPGVRAYSRLLKVMIDSQPIAFRADASNYLGPELLDPALIERIEVVRGPASALYGADAFLGVVNIITRRPESSSLQATVRGFAGGEQGFGVSLHGEGRHGNWSWLAGLSLDDTDRSGQPLPPSSPFYSRLGGANVRSADDQSRPRNLLLRVDHRSDRHDSGVLLHVYRLDNHGQFLDFGVLSPRNRVALRQETLRLRHERREWHGWTLRGAAALSHGGPDNRERLDLGSTASHPRRDFGFSALDLQFEAERTLGETQVLTMGIDRSVDHEERMRVYSVRSNNGQSSLISGEDGEVRLRNLGLYLQYSLRPWPEWGLTVNLRKDRHNVYGDTVNHRVAMVGEVGNIAYKLLHGSSYKAPAALQLYAQPLFAGEVLGNPALEPEHARITEAALSGRISSQLWWSANAYVMTVDDKVELLPRGVNQRPQNSGKQKGRGLETELAWAPGAHRFDLRLAWQRSVDIAQPILQASQEAPTASYPRLTVGLAWRYFDQKWGSFALSGRHVSPRRASKVNSQENLLRPYQLPSYSVFDANWRHEKGPHSLSLRLANLTDRRYAEPGYGGIDLPAPRRSAMLSYGYRFY</sequence>
<organism evidence="15 16">
    <name type="scientific">Chitinimonas lacunae</name>
    <dbReference type="NCBI Taxonomy" id="1963018"/>
    <lineage>
        <taxon>Bacteria</taxon>
        <taxon>Pseudomonadati</taxon>
        <taxon>Pseudomonadota</taxon>
        <taxon>Betaproteobacteria</taxon>
        <taxon>Neisseriales</taxon>
        <taxon>Chitinibacteraceae</taxon>
        <taxon>Chitinimonas</taxon>
    </lineage>
</organism>
<evidence type="ECO:0000256" key="6">
    <source>
        <dbReference type="ARBA" id="ARBA00023077"/>
    </source>
</evidence>
<evidence type="ECO:0000313" key="16">
    <source>
        <dbReference type="Proteomes" id="UP001595791"/>
    </source>
</evidence>
<dbReference type="PANTHER" id="PTHR30069:SF50">
    <property type="entry name" value="TONB-DEPENDENT RECEPTOR HI_1217-RELATED"/>
    <property type="match status" value="1"/>
</dbReference>
<keyword evidence="5 10" id="KW-0812">Transmembrane</keyword>
<evidence type="ECO:0000256" key="4">
    <source>
        <dbReference type="ARBA" id="ARBA00022452"/>
    </source>
</evidence>
<evidence type="ECO:0000256" key="11">
    <source>
        <dbReference type="RuleBase" id="RU003357"/>
    </source>
</evidence>
<evidence type="ECO:0000313" key="15">
    <source>
        <dbReference type="EMBL" id="MFC4161278.1"/>
    </source>
</evidence>
<evidence type="ECO:0000256" key="3">
    <source>
        <dbReference type="ARBA" id="ARBA00022448"/>
    </source>
</evidence>
<dbReference type="InterPro" id="IPR039426">
    <property type="entry name" value="TonB-dep_rcpt-like"/>
</dbReference>
<dbReference type="InterPro" id="IPR037066">
    <property type="entry name" value="Plug_dom_sf"/>
</dbReference>
<gene>
    <name evidence="15" type="ORF">ACFOW7_18220</name>
</gene>
<evidence type="ECO:0000256" key="12">
    <source>
        <dbReference type="SAM" id="MobiDB-lite"/>
    </source>
</evidence>
<dbReference type="Pfam" id="PF07715">
    <property type="entry name" value="Plug"/>
    <property type="match status" value="1"/>
</dbReference>
<dbReference type="InterPro" id="IPR000531">
    <property type="entry name" value="Beta-barrel_TonB"/>
</dbReference>
<name>A0ABV8MSN2_9NEIS</name>
<comment type="caution">
    <text evidence="15">The sequence shown here is derived from an EMBL/GenBank/DDBJ whole genome shotgun (WGS) entry which is preliminary data.</text>
</comment>
<protein>
    <submittedName>
        <fullName evidence="15">TonB-dependent receptor plug domain-containing protein</fullName>
    </submittedName>
</protein>
<evidence type="ECO:0000256" key="7">
    <source>
        <dbReference type="ARBA" id="ARBA00023136"/>
    </source>
</evidence>
<dbReference type="PANTHER" id="PTHR30069">
    <property type="entry name" value="TONB-DEPENDENT OUTER MEMBRANE RECEPTOR"/>
    <property type="match status" value="1"/>
</dbReference>
<keyword evidence="4 10" id="KW-1134">Transmembrane beta strand</keyword>
<dbReference type="InterPro" id="IPR036942">
    <property type="entry name" value="Beta-barrel_TonB_sf"/>
</dbReference>
<dbReference type="Gene3D" id="2.40.170.20">
    <property type="entry name" value="TonB-dependent receptor, beta-barrel domain"/>
    <property type="match status" value="1"/>
</dbReference>
<dbReference type="RefSeq" id="WP_378167033.1">
    <property type="nucleotide sequence ID" value="NZ_JBHSBU010000001.1"/>
</dbReference>
<feature type="domain" description="TonB-dependent receptor-like beta-barrel" evidence="13">
    <location>
        <begin position="239"/>
        <end position="649"/>
    </location>
</feature>
<evidence type="ECO:0000256" key="9">
    <source>
        <dbReference type="ARBA" id="ARBA00023237"/>
    </source>
</evidence>
<accession>A0ABV8MSN2</accession>
<keyword evidence="3 10" id="KW-0813">Transport</keyword>
<keyword evidence="16" id="KW-1185">Reference proteome</keyword>
<keyword evidence="9 10" id="KW-0998">Cell outer membrane</keyword>
<evidence type="ECO:0000256" key="8">
    <source>
        <dbReference type="ARBA" id="ARBA00023170"/>
    </source>
</evidence>
<keyword evidence="7 10" id="KW-0472">Membrane</keyword>
<dbReference type="PROSITE" id="PS52016">
    <property type="entry name" value="TONB_DEPENDENT_REC_3"/>
    <property type="match status" value="1"/>
</dbReference>
<comment type="subcellular location">
    <subcellularLocation>
        <location evidence="1 10">Cell outer membrane</location>
        <topology evidence="1 10">Multi-pass membrane protein</topology>
    </subcellularLocation>
</comment>